<dbReference type="InterPro" id="IPR021345">
    <property type="entry name" value="DUF2961"/>
</dbReference>
<accession>A0A0L8VBN4</accession>
<dbReference type="PATRIC" id="fig|1409788.3.peg.1463"/>
<protein>
    <recommendedName>
        <fullName evidence="4">DUF2961 domain-containing protein</fullName>
    </recommendedName>
</protein>
<organism evidence="2 3">
    <name type="scientific">Sunxiuqinia dokdonensis</name>
    <dbReference type="NCBI Taxonomy" id="1409788"/>
    <lineage>
        <taxon>Bacteria</taxon>
        <taxon>Pseudomonadati</taxon>
        <taxon>Bacteroidota</taxon>
        <taxon>Bacteroidia</taxon>
        <taxon>Marinilabiliales</taxon>
        <taxon>Prolixibacteraceae</taxon>
        <taxon>Sunxiuqinia</taxon>
    </lineage>
</organism>
<dbReference type="Pfam" id="PF11175">
    <property type="entry name" value="DUF2961"/>
    <property type="match status" value="1"/>
</dbReference>
<feature type="signal peptide" evidence="1">
    <location>
        <begin position="1"/>
        <end position="22"/>
    </location>
</feature>
<gene>
    <name evidence="2" type="ORF">NC99_14320</name>
</gene>
<dbReference type="AlphaFoldDB" id="A0A0L8VBN4"/>
<comment type="caution">
    <text evidence="2">The sequence shown here is derived from an EMBL/GenBank/DDBJ whole genome shotgun (WGS) entry which is preliminary data.</text>
</comment>
<feature type="chain" id="PRO_5005591337" description="DUF2961 domain-containing protein" evidence="1">
    <location>
        <begin position="23"/>
        <end position="394"/>
    </location>
</feature>
<evidence type="ECO:0000313" key="3">
    <source>
        <dbReference type="Proteomes" id="UP000036958"/>
    </source>
</evidence>
<dbReference type="STRING" id="1409788.NC99_14320"/>
<dbReference type="RefSeq" id="WP_053181140.1">
    <property type="nucleotide sequence ID" value="NZ_LGIA01000073.1"/>
</dbReference>
<dbReference type="Gene3D" id="2.60.120.1390">
    <property type="match status" value="2"/>
</dbReference>
<name>A0A0L8VBN4_9BACT</name>
<dbReference type="Proteomes" id="UP000036958">
    <property type="component" value="Unassembled WGS sequence"/>
</dbReference>
<sequence length="394" mass="45059">MKLVKIKFTFFILFALTLSASAQEPGGEMFDLAKIKSGIKNQRISSTDPTGGNRDHLEPFKPGEKRTIATIEGTGIINHIWITIAPPPGELSRNDIILRMYWDGNDYPSVESPIGPFFGQGWDERYNYASFPLSAGPENGTGMSSYFVMPFEKGARIEIENQTDKTINAFYFYVDYFEMGSLPENMGRFHAWYNHNLTPALPEGETEWALTGAQRPNKGGEQNYVFVETKGKGHFVGVNYYVHSPTPMWYGEGDDMWFIDGEKTPSLIGTGTEDFFNTSWCPKEPFSHPYFGYPRVNNDIGWLGRTHVYRFFINDPIFFEREVKGTIEHGHNNNLTLDLATVAYWYQDEAAKLPAAPSKAQRKPKPFINHMDMHRWRDAWRKAKGNDPRLWGNE</sequence>
<evidence type="ECO:0000256" key="1">
    <source>
        <dbReference type="SAM" id="SignalP"/>
    </source>
</evidence>
<reference evidence="3" key="1">
    <citation type="submission" date="2015-07" db="EMBL/GenBank/DDBJ databases">
        <title>Genome sequencing of Sunxiuqinia dokdonensis strain SK.</title>
        <authorList>
            <person name="Ahn S."/>
            <person name="Kim B.-C."/>
        </authorList>
    </citation>
    <scope>NUCLEOTIDE SEQUENCE [LARGE SCALE GENOMIC DNA]</scope>
    <source>
        <strain evidence="3">SK</strain>
    </source>
</reference>
<evidence type="ECO:0008006" key="4">
    <source>
        <dbReference type="Google" id="ProtNLM"/>
    </source>
</evidence>
<dbReference type="OrthoDB" id="2518538at2"/>
<keyword evidence="3" id="KW-1185">Reference proteome</keyword>
<keyword evidence="1" id="KW-0732">Signal</keyword>
<proteinExistence type="predicted"/>
<dbReference type="EMBL" id="LGIA01000073">
    <property type="protein sequence ID" value="KOH45753.1"/>
    <property type="molecule type" value="Genomic_DNA"/>
</dbReference>
<evidence type="ECO:0000313" key="2">
    <source>
        <dbReference type="EMBL" id="KOH45753.1"/>
    </source>
</evidence>